<feature type="transmembrane region" description="Helical" evidence="9">
    <location>
        <begin position="485"/>
        <end position="506"/>
    </location>
</feature>
<dbReference type="PANTHER" id="PTHR48022:SF68">
    <property type="entry name" value="MAJOR FACILITATOR SUPERFAMILY (MFS) PROFILE DOMAIN-CONTAINING PROTEIN-RELATED"/>
    <property type="match status" value="1"/>
</dbReference>
<dbReference type="PANTHER" id="PTHR48022">
    <property type="entry name" value="PLASTIDIC GLUCOSE TRANSPORTER 4"/>
    <property type="match status" value="1"/>
</dbReference>
<accession>A0ABP0ZU47</accession>
<dbReference type="SUPFAM" id="SSF103473">
    <property type="entry name" value="MFS general substrate transporter"/>
    <property type="match status" value="1"/>
</dbReference>
<dbReference type="InterPro" id="IPR005828">
    <property type="entry name" value="MFS_sugar_transport-like"/>
</dbReference>
<feature type="transmembrane region" description="Helical" evidence="9">
    <location>
        <begin position="212"/>
        <end position="231"/>
    </location>
</feature>
<organism evidence="11 12">
    <name type="scientific">Lodderomyces beijingensis</name>
    <dbReference type="NCBI Taxonomy" id="1775926"/>
    <lineage>
        <taxon>Eukaryota</taxon>
        <taxon>Fungi</taxon>
        <taxon>Dikarya</taxon>
        <taxon>Ascomycota</taxon>
        <taxon>Saccharomycotina</taxon>
        <taxon>Pichiomycetes</taxon>
        <taxon>Debaryomycetaceae</taxon>
        <taxon>Candida/Lodderomyces clade</taxon>
        <taxon>Lodderomyces</taxon>
    </lineage>
</organism>
<evidence type="ECO:0000256" key="7">
    <source>
        <dbReference type="RuleBase" id="RU003346"/>
    </source>
</evidence>
<evidence type="ECO:0000256" key="8">
    <source>
        <dbReference type="SAM" id="MobiDB-lite"/>
    </source>
</evidence>
<gene>
    <name evidence="11" type="ORF">LODBEIA_P58760</name>
</gene>
<dbReference type="Proteomes" id="UP001497383">
    <property type="component" value="Chromosome 8"/>
</dbReference>
<evidence type="ECO:0000256" key="5">
    <source>
        <dbReference type="ARBA" id="ARBA00022989"/>
    </source>
</evidence>
<feature type="transmembrane region" description="Helical" evidence="9">
    <location>
        <begin position="417"/>
        <end position="444"/>
    </location>
</feature>
<keyword evidence="4 9" id="KW-0812">Transmembrane</keyword>
<evidence type="ECO:0000256" key="4">
    <source>
        <dbReference type="ARBA" id="ARBA00022692"/>
    </source>
</evidence>
<feature type="transmembrane region" description="Helical" evidence="9">
    <location>
        <begin position="40"/>
        <end position="57"/>
    </location>
</feature>
<keyword evidence="12" id="KW-1185">Reference proteome</keyword>
<evidence type="ECO:0000313" key="11">
    <source>
        <dbReference type="EMBL" id="CAK9442133.1"/>
    </source>
</evidence>
<dbReference type="PRINTS" id="PR00171">
    <property type="entry name" value="SUGRTRNSPORT"/>
</dbReference>
<comment type="similarity">
    <text evidence="2 7">Belongs to the major facilitator superfamily. Sugar transporter (TC 2.A.1.1) family.</text>
</comment>
<feature type="transmembrane region" description="Helical" evidence="9">
    <location>
        <begin position="456"/>
        <end position="479"/>
    </location>
</feature>
<evidence type="ECO:0000256" key="9">
    <source>
        <dbReference type="SAM" id="Phobius"/>
    </source>
</evidence>
<feature type="transmembrane region" description="Helical" evidence="9">
    <location>
        <begin position="89"/>
        <end position="108"/>
    </location>
</feature>
<keyword evidence="5 9" id="KW-1133">Transmembrane helix</keyword>
<feature type="region of interest" description="Disordered" evidence="8">
    <location>
        <begin position="535"/>
        <end position="573"/>
    </location>
</feature>
<evidence type="ECO:0000256" key="3">
    <source>
        <dbReference type="ARBA" id="ARBA00022448"/>
    </source>
</evidence>
<sequence>MNSQDFKPTVSESEHSTESSTHNSTNPKVETYLGMSGPKLNYAIATFAGVGFLLFGYDQGVYGSLLSLPSFENQFPAIRASANSTLQGAVIGVYELGCLVSALSTVYLGDRLGRLKCMFLGCVIVLVGAVLQATAYTVVHLAIARVVTGFGTGYLTATVPVWQSELSRAKSRGKLIMMQGSLITLGIAISYWIDFGFYFINRNGADPRGISWRIPVVLQIVFPILLLPVCFKLPESPRWLCAVGRSDDARRVFSAIYALPSDDDKISQQLAEIQSSLDLEAAAASTSSTTTTTKRDPFFKISKLFKQGQTRNFHRLCLACWSQIMQQISGINLITYYAGTIFENYIGMSAFNARILAACNGTEYFLASLFGILLIEKVGRRRLLFWGAIGQAVTMAVLTISGWQAKKLGDEGRDNTGAGIAAAVFLFVFNSIFAISYLGGTWLYPPEIASLQLRAATASLSTASNWIFNFLVVMITPIMFSNIGYYTYTIFACINAAMAAAVFVFYPETSGRSLEEMDHIFNKCPVNQPWKVVGIERNTPKRSHDETRDGDVEKPLVEHRENTEKDSRSSSKE</sequence>
<evidence type="ECO:0000259" key="10">
    <source>
        <dbReference type="PROSITE" id="PS50850"/>
    </source>
</evidence>
<evidence type="ECO:0000256" key="2">
    <source>
        <dbReference type="ARBA" id="ARBA00010992"/>
    </source>
</evidence>
<protein>
    <recommendedName>
        <fullName evidence="10">Major facilitator superfamily (MFS) profile domain-containing protein</fullName>
    </recommendedName>
</protein>
<dbReference type="EMBL" id="OZ022412">
    <property type="protein sequence ID" value="CAK9442133.1"/>
    <property type="molecule type" value="Genomic_DNA"/>
</dbReference>
<dbReference type="PROSITE" id="PS50850">
    <property type="entry name" value="MFS"/>
    <property type="match status" value="1"/>
</dbReference>
<dbReference type="GeneID" id="92211072"/>
<feature type="domain" description="Major facilitator superfamily (MFS) profile" evidence="10">
    <location>
        <begin position="44"/>
        <end position="510"/>
    </location>
</feature>
<dbReference type="RefSeq" id="XP_066832814.1">
    <property type="nucleotide sequence ID" value="XM_066976256.1"/>
</dbReference>
<proteinExistence type="inferred from homology"/>
<dbReference type="InterPro" id="IPR003663">
    <property type="entry name" value="Sugar/inositol_transpt"/>
</dbReference>
<keyword evidence="6 9" id="KW-0472">Membrane</keyword>
<comment type="subcellular location">
    <subcellularLocation>
        <location evidence="1">Membrane</location>
        <topology evidence="1">Multi-pass membrane protein</topology>
    </subcellularLocation>
</comment>
<dbReference type="InterPro" id="IPR020846">
    <property type="entry name" value="MFS_dom"/>
</dbReference>
<dbReference type="Gene3D" id="1.20.1250.20">
    <property type="entry name" value="MFS general substrate transporter like domains"/>
    <property type="match status" value="1"/>
</dbReference>
<evidence type="ECO:0000256" key="6">
    <source>
        <dbReference type="ARBA" id="ARBA00023136"/>
    </source>
</evidence>
<reference evidence="11 12" key="1">
    <citation type="submission" date="2024-03" db="EMBL/GenBank/DDBJ databases">
        <authorList>
            <person name="Brejova B."/>
        </authorList>
    </citation>
    <scope>NUCLEOTIDE SEQUENCE [LARGE SCALE GENOMIC DNA]</scope>
    <source>
        <strain evidence="11 12">CBS 14171</strain>
    </source>
</reference>
<dbReference type="InterPro" id="IPR036259">
    <property type="entry name" value="MFS_trans_sf"/>
</dbReference>
<evidence type="ECO:0000256" key="1">
    <source>
        <dbReference type="ARBA" id="ARBA00004141"/>
    </source>
</evidence>
<dbReference type="PROSITE" id="PS00216">
    <property type="entry name" value="SUGAR_TRANSPORT_1"/>
    <property type="match status" value="1"/>
</dbReference>
<dbReference type="InterPro" id="IPR005829">
    <property type="entry name" value="Sugar_transporter_CS"/>
</dbReference>
<keyword evidence="3 7" id="KW-0813">Transport</keyword>
<feature type="compositionally biased region" description="Basic and acidic residues" evidence="8">
    <location>
        <begin position="538"/>
        <end position="573"/>
    </location>
</feature>
<name>A0ABP0ZU47_9ASCO</name>
<feature type="region of interest" description="Disordered" evidence="8">
    <location>
        <begin position="1"/>
        <end position="29"/>
    </location>
</feature>
<feature type="transmembrane region" description="Helical" evidence="9">
    <location>
        <begin position="115"/>
        <end position="136"/>
    </location>
</feature>
<evidence type="ECO:0000313" key="12">
    <source>
        <dbReference type="Proteomes" id="UP001497383"/>
    </source>
</evidence>
<dbReference type="NCBIfam" id="TIGR00879">
    <property type="entry name" value="SP"/>
    <property type="match status" value="1"/>
</dbReference>
<dbReference type="InterPro" id="IPR050360">
    <property type="entry name" value="MFS_Sugar_Transporters"/>
</dbReference>
<feature type="transmembrane region" description="Helical" evidence="9">
    <location>
        <begin position="142"/>
        <end position="162"/>
    </location>
</feature>
<feature type="transmembrane region" description="Helical" evidence="9">
    <location>
        <begin position="182"/>
        <end position="200"/>
    </location>
</feature>
<dbReference type="Pfam" id="PF00083">
    <property type="entry name" value="Sugar_tr"/>
    <property type="match status" value="1"/>
</dbReference>
<feature type="transmembrane region" description="Helical" evidence="9">
    <location>
        <begin position="383"/>
        <end position="405"/>
    </location>
</feature>